<protein>
    <submittedName>
        <fullName evidence="1">Uncharacterized protein</fullName>
    </submittedName>
</protein>
<gene>
    <name evidence="1" type="ORF">V1477_010159</name>
</gene>
<dbReference type="AlphaFoldDB" id="A0ABD2C7R6"/>
<proteinExistence type="predicted"/>
<name>A0ABD2C7R6_VESMC</name>
<comment type="caution">
    <text evidence="1">The sequence shown here is derived from an EMBL/GenBank/DDBJ whole genome shotgun (WGS) entry which is preliminary data.</text>
</comment>
<sequence>MWKSVICFGASKKFVQRYNLGKLLACKPSKTESREGFSCVGCRLSQLSQFAYPECTTELKTVKSPKETVTRVIQKNNIMYFLQNSIASSKDGQIRQYFRTRDLRREGIKREISEQTFSEIVSI</sequence>
<dbReference type="Proteomes" id="UP001607303">
    <property type="component" value="Unassembled WGS sequence"/>
</dbReference>
<evidence type="ECO:0000313" key="1">
    <source>
        <dbReference type="EMBL" id="KAL2741098.1"/>
    </source>
</evidence>
<dbReference type="EMBL" id="JAYRBN010000059">
    <property type="protein sequence ID" value="KAL2741098.1"/>
    <property type="molecule type" value="Genomic_DNA"/>
</dbReference>
<keyword evidence="2" id="KW-1185">Reference proteome</keyword>
<accession>A0ABD2C7R6</accession>
<reference evidence="1 2" key="1">
    <citation type="journal article" date="2024" name="Ann. Entomol. Soc. Am.">
        <title>Genomic analyses of the southern and eastern yellowjacket wasps (Hymenoptera: Vespidae) reveal evolutionary signatures of social life.</title>
        <authorList>
            <person name="Catto M.A."/>
            <person name="Caine P.B."/>
            <person name="Orr S.E."/>
            <person name="Hunt B.G."/>
            <person name="Goodisman M.A.D."/>
        </authorList>
    </citation>
    <scope>NUCLEOTIDE SEQUENCE [LARGE SCALE GENOMIC DNA]</scope>
    <source>
        <strain evidence="1">232</strain>
        <tissue evidence="1">Head and thorax</tissue>
    </source>
</reference>
<organism evidence="1 2">
    <name type="scientific">Vespula maculifrons</name>
    <name type="common">Eastern yellow jacket</name>
    <name type="synonym">Wasp</name>
    <dbReference type="NCBI Taxonomy" id="7453"/>
    <lineage>
        <taxon>Eukaryota</taxon>
        <taxon>Metazoa</taxon>
        <taxon>Ecdysozoa</taxon>
        <taxon>Arthropoda</taxon>
        <taxon>Hexapoda</taxon>
        <taxon>Insecta</taxon>
        <taxon>Pterygota</taxon>
        <taxon>Neoptera</taxon>
        <taxon>Endopterygota</taxon>
        <taxon>Hymenoptera</taxon>
        <taxon>Apocrita</taxon>
        <taxon>Aculeata</taxon>
        <taxon>Vespoidea</taxon>
        <taxon>Vespidae</taxon>
        <taxon>Vespinae</taxon>
        <taxon>Vespula</taxon>
    </lineage>
</organism>
<evidence type="ECO:0000313" key="2">
    <source>
        <dbReference type="Proteomes" id="UP001607303"/>
    </source>
</evidence>